<dbReference type="Pfam" id="PF05960">
    <property type="entry name" value="DUF885"/>
    <property type="match status" value="1"/>
</dbReference>
<proteinExistence type="predicted"/>
<dbReference type="Proteomes" id="UP000185511">
    <property type="component" value="Chromosome"/>
</dbReference>
<dbReference type="PANTHER" id="PTHR33361:SF2">
    <property type="entry name" value="DUF885 DOMAIN-CONTAINING PROTEIN"/>
    <property type="match status" value="1"/>
</dbReference>
<dbReference type="PANTHER" id="PTHR33361">
    <property type="entry name" value="GLR0591 PROTEIN"/>
    <property type="match status" value="1"/>
</dbReference>
<gene>
    <name evidence="1" type="ORF">UA74_17020</name>
</gene>
<name>A0AAC9LFR8_9PSEU</name>
<dbReference type="InterPro" id="IPR010281">
    <property type="entry name" value="DUF885"/>
</dbReference>
<protein>
    <recommendedName>
        <fullName evidence="3">DUF885 domain-containing protein</fullName>
    </recommendedName>
</protein>
<evidence type="ECO:0000313" key="2">
    <source>
        <dbReference type="Proteomes" id="UP000185511"/>
    </source>
</evidence>
<keyword evidence="2" id="KW-1185">Reference proteome</keyword>
<accession>A0AAC9LFR8</accession>
<evidence type="ECO:0000313" key="1">
    <source>
        <dbReference type="EMBL" id="APU15434.1"/>
    </source>
</evidence>
<dbReference type="RefSeq" id="WP_075741162.1">
    <property type="nucleotide sequence ID" value="NZ_CP016076.1"/>
</dbReference>
<sequence length="560" mass="62559">MTAAETFRTISEQEWEWRLGELGRQHYGSALGVDAFLPDESPEAHERRAGHWRDVLARVRALDTDALDASTRVDLAVYVQQVETLVSGVEHRQFERPANADTAFWTTHADRANGTLRDAGEAEAFVTQLADLPRWFAQHIQNMRAGLARGFGPARVSMAGRADPVRSVAAAASAEQTRYAAPFLSAREAGIVDEALLARALEVIGSSVIPAHVELLRFLEEEYFPGLPEEIAATAGPGGLDYYLAQLAEYNTTKLSPEEIFALGEKSVAAIREEMVAVAEEAGFDGDVPRMLEFMRTDPRFYATTAEDLLKEAAWHAKRFDGVVHEYFGRVPLRRFGIIEPPPELAPYYTFGRGGIDRYTLNTYNLPARPLYSLCALTLHEAAPGHCFQIALASELADLPAFRRHVYISAYGEGWALYTERLGVEMGMYRDPFETMGMLSFQMWRAVRLVVDPGMHAFGWSRERAQDYLRSNTAIAEHEIVTEIDRYIAWPGQATAYFIGQSTVMRLRRLAEDTLGSDFDIRWFHDAVLGLGSVPLAVLADEIERAIRVRAADHEGEERA</sequence>
<organism evidence="1 2">
    <name type="scientific">Actinoalloteichus fjordicus</name>
    <dbReference type="NCBI Taxonomy" id="1612552"/>
    <lineage>
        <taxon>Bacteria</taxon>
        <taxon>Bacillati</taxon>
        <taxon>Actinomycetota</taxon>
        <taxon>Actinomycetes</taxon>
        <taxon>Pseudonocardiales</taxon>
        <taxon>Pseudonocardiaceae</taxon>
        <taxon>Actinoalloteichus</taxon>
    </lineage>
</organism>
<evidence type="ECO:0008006" key="3">
    <source>
        <dbReference type="Google" id="ProtNLM"/>
    </source>
</evidence>
<reference evidence="2" key="1">
    <citation type="submission" date="2016-06" db="EMBL/GenBank/DDBJ databases">
        <title>Complete genome sequence of Actinoalloteichus fjordicus DSM 46855 (=ADI127-17), type strain of the new species Actinoalloteichus fjordicus.</title>
        <authorList>
            <person name="Ruckert C."/>
            <person name="Nouioui I."/>
            <person name="Willmese J."/>
            <person name="van Wezel G."/>
            <person name="Klenk H.-P."/>
            <person name="Kalinowski J."/>
            <person name="Zotchev S.B."/>
        </authorList>
    </citation>
    <scope>NUCLEOTIDE SEQUENCE [LARGE SCALE GENOMIC DNA]</scope>
    <source>
        <strain evidence="2">ADI127-7</strain>
    </source>
</reference>
<dbReference type="KEGG" id="acad:UA74_17020"/>
<dbReference type="AlphaFoldDB" id="A0AAC9LFR8"/>
<dbReference type="EMBL" id="CP016076">
    <property type="protein sequence ID" value="APU15434.1"/>
    <property type="molecule type" value="Genomic_DNA"/>
</dbReference>